<dbReference type="PANTHER" id="PTHR21299">
    <property type="entry name" value="CYTIDYLATE KINASE/PANTOATE-BETA-ALANINE LIGASE"/>
    <property type="match status" value="1"/>
</dbReference>
<comment type="caution">
    <text evidence="9">The sequence shown here is derived from an EMBL/GenBank/DDBJ whole genome shotgun (WGS) entry which is preliminary data.</text>
</comment>
<dbReference type="CDD" id="cd00560">
    <property type="entry name" value="PanC"/>
    <property type="match status" value="1"/>
</dbReference>
<dbReference type="GO" id="GO:0004592">
    <property type="term" value="F:pantoate-beta-alanine ligase activity"/>
    <property type="evidence" value="ECO:0007669"/>
    <property type="project" value="UniProtKB-UniRule"/>
</dbReference>
<dbReference type="Proteomes" id="UP000321230">
    <property type="component" value="Unassembled WGS sequence"/>
</dbReference>
<evidence type="ECO:0000256" key="8">
    <source>
        <dbReference type="HAMAP-Rule" id="MF_00158"/>
    </source>
</evidence>
<dbReference type="GO" id="GO:0005524">
    <property type="term" value="F:ATP binding"/>
    <property type="evidence" value="ECO:0007669"/>
    <property type="project" value="UniProtKB-KW"/>
</dbReference>
<feature type="binding site" evidence="8">
    <location>
        <begin position="180"/>
        <end position="183"/>
    </location>
    <ligand>
        <name>ATP</name>
        <dbReference type="ChEBI" id="CHEBI:30616"/>
    </ligand>
</feature>
<feature type="binding site" evidence="8">
    <location>
        <begin position="143"/>
        <end position="146"/>
    </location>
    <ligand>
        <name>ATP</name>
        <dbReference type="ChEBI" id="CHEBI:30616"/>
    </ligand>
</feature>
<evidence type="ECO:0000256" key="6">
    <source>
        <dbReference type="ARBA" id="ARBA00022840"/>
    </source>
</evidence>
<comment type="catalytic activity">
    <reaction evidence="7 8">
        <text>(R)-pantoate + beta-alanine + ATP = (R)-pantothenate + AMP + diphosphate + H(+)</text>
        <dbReference type="Rhea" id="RHEA:10912"/>
        <dbReference type="ChEBI" id="CHEBI:15378"/>
        <dbReference type="ChEBI" id="CHEBI:15980"/>
        <dbReference type="ChEBI" id="CHEBI:29032"/>
        <dbReference type="ChEBI" id="CHEBI:30616"/>
        <dbReference type="ChEBI" id="CHEBI:33019"/>
        <dbReference type="ChEBI" id="CHEBI:57966"/>
        <dbReference type="ChEBI" id="CHEBI:456215"/>
        <dbReference type="EC" id="6.3.2.1"/>
    </reaction>
</comment>
<evidence type="ECO:0000256" key="1">
    <source>
        <dbReference type="ARBA" id="ARBA00004990"/>
    </source>
</evidence>
<evidence type="ECO:0000313" key="10">
    <source>
        <dbReference type="Proteomes" id="UP000321230"/>
    </source>
</evidence>
<evidence type="ECO:0000256" key="3">
    <source>
        <dbReference type="ARBA" id="ARBA00022598"/>
    </source>
</evidence>
<dbReference type="NCBIfam" id="TIGR00018">
    <property type="entry name" value="panC"/>
    <property type="match status" value="1"/>
</dbReference>
<comment type="subcellular location">
    <subcellularLocation>
        <location evidence="8">Cytoplasm</location>
    </subcellularLocation>
</comment>
<dbReference type="GO" id="GO:0015940">
    <property type="term" value="P:pantothenate biosynthetic process"/>
    <property type="evidence" value="ECO:0007669"/>
    <property type="project" value="UniProtKB-UniRule"/>
</dbReference>
<keyword evidence="6 8" id="KW-0067">ATP-binding</keyword>
<dbReference type="Gene3D" id="3.40.50.620">
    <property type="entry name" value="HUPs"/>
    <property type="match status" value="1"/>
</dbReference>
<comment type="pathway">
    <text evidence="1 8">Cofactor biosynthesis; (R)-pantothenate biosynthesis; (R)-pantothenate from (R)-pantoate and beta-alanine: step 1/1.</text>
</comment>
<dbReference type="RefSeq" id="WP_146793417.1">
    <property type="nucleotide sequence ID" value="NZ_BARC01000005.1"/>
</dbReference>
<dbReference type="EMBL" id="BJUZ01000001">
    <property type="protein sequence ID" value="GEK92583.1"/>
    <property type="molecule type" value="Genomic_DNA"/>
</dbReference>
<dbReference type="SUPFAM" id="SSF52374">
    <property type="entry name" value="Nucleotidylyl transferase"/>
    <property type="match status" value="1"/>
</dbReference>
<dbReference type="InterPro" id="IPR004821">
    <property type="entry name" value="Cyt_trans-like"/>
</dbReference>
<organism evidence="9 10">
    <name type="scientific">Gluconobacter wancherniae NBRC 103581</name>
    <dbReference type="NCBI Taxonomy" id="656744"/>
    <lineage>
        <taxon>Bacteria</taxon>
        <taxon>Pseudomonadati</taxon>
        <taxon>Pseudomonadota</taxon>
        <taxon>Alphaproteobacteria</taxon>
        <taxon>Acetobacterales</taxon>
        <taxon>Acetobacteraceae</taxon>
        <taxon>Gluconobacter</taxon>
    </lineage>
</organism>
<comment type="similarity">
    <text evidence="2 8">Belongs to the pantothenate synthetase family.</text>
</comment>
<evidence type="ECO:0000313" key="9">
    <source>
        <dbReference type="EMBL" id="GEK92583.1"/>
    </source>
</evidence>
<dbReference type="EC" id="6.3.2.1" evidence="8"/>
<dbReference type="HAMAP" id="MF_00158">
    <property type="entry name" value="PanC"/>
    <property type="match status" value="1"/>
</dbReference>
<dbReference type="GO" id="GO:0005737">
    <property type="term" value="C:cytoplasm"/>
    <property type="evidence" value="ECO:0007669"/>
    <property type="project" value="UniProtKB-SubCell"/>
</dbReference>
<comment type="function">
    <text evidence="8">Catalyzes the condensation of pantoate with beta-alanine in an ATP-dependent reaction via a pantoyl-adenylate intermediate.</text>
</comment>
<evidence type="ECO:0000256" key="2">
    <source>
        <dbReference type="ARBA" id="ARBA00009256"/>
    </source>
</evidence>
<evidence type="ECO:0000256" key="4">
    <source>
        <dbReference type="ARBA" id="ARBA00022655"/>
    </source>
</evidence>
<evidence type="ECO:0000256" key="7">
    <source>
        <dbReference type="ARBA" id="ARBA00048258"/>
    </source>
</evidence>
<dbReference type="AlphaFoldDB" id="A0A511AZ56"/>
<dbReference type="Pfam" id="PF02569">
    <property type="entry name" value="Pantoate_ligase"/>
    <property type="match status" value="1"/>
</dbReference>
<keyword evidence="4 8" id="KW-0566">Pantothenate biosynthesis</keyword>
<reference evidence="9 10" key="1">
    <citation type="submission" date="2019-07" db="EMBL/GenBank/DDBJ databases">
        <title>Whole genome shotgun sequence of Gluconobacter wancherniae NBRC 103581.</title>
        <authorList>
            <person name="Hosoyama A."/>
            <person name="Uohara A."/>
            <person name="Ohji S."/>
            <person name="Ichikawa N."/>
        </authorList>
    </citation>
    <scope>NUCLEOTIDE SEQUENCE [LARGE SCALE GENOMIC DNA]</scope>
    <source>
        <strain evidence="9 10">NBRC 103581</strain>
    </source>
</reference>
<feature type="binding site" evidence="8">
    <location>
        <position position="149"/>
    </location>
    <ligand>
        <name>(R)-pantoate</name>
        <dbReference type="ChEBI" id="CHEBI:15980"/>
    </ligand>
</feature>
<comment type="subunit">
    <text evidence="8">Homodimer.</text>
</comment>
<feature type="active site" description="Proton donor" evidence="8">
    <location>
        <position position="33"/>
    </location>
</feature>
<feature type="binding site" evidence="8">
    <location>
        <position position="57"/>
    </location>
    <ligand>
        <name>(R)-pantoate</name>
        <dbReference type="ChEBI" id="CHEBI:15980"/>
    </ligand>
</feature>
<keyword evidence="5 8" id="KW-0547">Nucleotide-binding</keyword>
<keyword evidence="8" id="KW-0963">Cytoplasm</keyword>
<dbReference type="Gene3D" id="3.30.1300.10">
    <property type="entry name" value="Pantoate-beta-alanine ligase, C-terminal domain"/>
    <property type="match status" value="1"/>
</dbReference>
<dbReference type="InterPro" id="IPR014729">
    <property type="entry name" value="Rossmann-like_a/b/a_fold"/>
</dbReference>
<name>A0A511AZ56_9PROT</name>
<feature type="binding site" evidence="8">
    <location>
        <position position="57"/>
    </location>
    <ligand>
        <name>beta-alanine</name>
        <dbReference type="ChEBI" id="CHEBI:57966"/>
    </ligand>
</feature>
<gene>
    <name evidence="8 9" type="primary">panC</name>
    <name evidence="9" type="ORF">GWA01_03530</name>
</gene>
<dbReference type="OrthoDB" id="9773087at2"/>
<accession>A0A511AZ56</accession>
<keyword evidence="3 8" id="KW-0436">Ligase</keyword>
<evidence type="ECO:0000256" key="5">
    <source>
        <dbReference type="ARBA" id="ARBA00022741"/>
    </source>
</evidence>
<keyword evidence="10" id="KW-1185">Reference proteome</keyword>
<dbReference type="InterPro" id="IPR003721">
    <property type="entry name" value="Pantoate_ligase"/>
</dbReference>
<comment type="miscellaneous">
    <text evidence="8">The reaction proceeds by a bi uni uni bi ping pong mechanism.</text>
</comment>
<feature type="binding site" evidence="8">
    <location>
        <begin position="26"/>
        <end position="33"/>
    </location>
    <ligand>
        <name>ATP</name>
        <dbReference type="ChEBI" id="CHEBI:30616"/>
    </ligand>
</feature>
<proteinExistence type="inferred from homology"/>
<dbReference type="FunFam" id="3.40.50.620:FF:000013">
    <property type="entry name" value="Pantothenate synthetase"/>
    <property type="match status" value="1"/>
</dbReference>
<dbReference type="InterPro" id="IPR042176">
    <property type="entry name" value="Pantoate_ligase_C"/>
</dbReference>
<sequence>MQVFSTVEDFRKARTGFADLGFVPTMGFLHEGHLSLVRRAKAENGAVAVSIFVNPTQFGPTEDLSSYPRDLERDLELLREAGADLVFTPDVDVLYPQGFVTKIDVAGVAAEMEGRSRPGHFSGVATVVTKLFNIVQPQHAYFGQKDAQQCAVVQRFVRDLDIPVRIVVCETSREEDGLARSSRNVRLSAEDRLRAPALYRALTKAAEAFQAGERRTSVLEQIMSEELHAGGIDVVDYATVVSPDTFLRPDILSEKGLALLAVKCSGVRLIDNMLL</sequence>
<dbReference type="PANTHER" id="PTHR21299:SF1">
    <property type="entry name" value="PANTOATE--BETA-ALANINE LIGASE"/>
    <property type="match status" value="1"/>
</dbReference>
<dbReference type="UniPathway" id="UPA00028">
    <property type="reaction ID" value="UER00005"/>
</dbReference>
<dbReference type="NCBIfam" id="TIGR00125">
    <property type="entry name" value="cyt_tran_rel"/>
    <property type="match status" value="1"/>
</dbReference>
<comment type="caution">
    <text evidence="8">Lacks conserved residue(s) required for the propagation of feature annotation.</text>
</comment>
<protein>
    <recommendedName>
        <fullName evidence="8">Pantothenate synthetase</fullName>
        <shortName evidence="8">PS</shortName>
        <ecNumber evidence="8">6.3.2.1</ecNumber>
    </recommendedName>
    <alternativeName>
        <fullName evidence="8">Pantoate--beta-alanine ligase</fullName>
    </alternativeName>
    <alternativeName>
        <fullName evidence="8">Pantoate-activating enzyme</fullName>
    </alternativeName>
</protein>